<evidence type="ECO:0000313" key="3">
    <source>
        <dbReference type="EMBL" id="HDN85372.1"/>
    </source>
</evidence>
<dbReference type="Pfam" id="PF00480">
    <property type="entry name" value="ROK"/>
    <property type="match status" value="1"/>
</dbReference>
<dbReference type="CDD" id="cd24076">
    <property type="entry name" value="ASKHA_ATPase_ROK_BsXylR-like"/>
    <property type="match status" value="1"/>
</dbReference>
<dbReference type="Gene3D" id="3.30.420.40">
    <property type="match status" value="2"/>
</dbReference>
<name>A0A7V0N1X9_UNCAE</name>
<evidence type="ECO:0000256" key="1">
    <source>
        <dbReference type="ARBA" id="ARBA00006479"/>
    </source>
</evidence>
<dbReference type="InterPro" id="IPR000600">
    <property type="entry name" value="ROK"/>
</dbReference>
<dbReference type="EMBL" id="DRBC01000387">
    <property type="protein sequence ID" value="HDN85372.1"/>
    <property type="molecule type" value="Genomic_DNA"/>
</dbReference>
<dbReference type="Gene3D" id="1.10.10.10">
    <property type="entry name" value="Winged helix-like DNA-binding domain superfamily/Winged helix DNA-binding domain"/>
    <property type="match status" value="1"/>
</dbReference>
<evidence type="ECO:0000259" key="2">
    <source>
        <dbReference type="SMART" id="SM00419"/>
    </source>
</evidence>
<dbReference type="InterPro" id="IPR043129">
    <property type="entry name" value="ATPase_NBD"/>
</dbReference>
<dbReference type="PANTHER" id="PTHR18964:SF149">
    <property type="entry name" value="BIFUNCTIONAL UDP-N-ACETYLGLUCOSAMINE 2-EPIMERASE_N-ACETYLMANNOSAMINE KINASE"/>
    <property type="match status" value="1"/>
</dbReference>
<feature type="domain" description="HTH crp-type" evidence="2">
    <location>
        <begin position="20"/>
        <end position="75"/>
    </location>
</feature>
<dbReference type="SMART" id="SM00419">
    <property type="entry name" value="HTH_CRP"/>
    <property type="match status" value="1"/>
</dbReference>
<dbReference type="GO" id="GO:0003677">
    <property type="term" value="F:DNA binding"/>
    <property type="evidence" value="ECO:0007669"/>
    <property type="project" value="InterPro"/>
</dbReference>
<dbReference type="InterPro" id="IPR012318">
    <property type="entry name" value="HTH_CRP"/>
</dbReference>
<dbReference type="GO" id="GO:0006355">
    <property type="term" value="P:regulation of DNA-templated transcription"/>
    <property type="evidence" value="ECO:0007669"/>
    <property type="project" value="InterPro"/>
</dbReference>
<protein>
    <submittedName>
        <fullName evidence="3">ROK family transcriptional regulator</fullName>
    </submittedName>
</protein>
<dbReference type="PROSITE" id="PS01125">
    <property type="entry name" value="ROK"/>
    <property type="match status" value="1"/>
</dbReference>
<reference evidence="3" key="1">
    <citation type="journal article" date="2020" name="mSystems">
        <title>Genome- and Community-Level Interaction Insights into Carbon Utilization and Element Cycling Functions of Hydrothermarchaeota in Hydrothermal Sediment.</title>
        <authorList>
            <person name="Zhou Z."/>
            <person name="Liu Y."/>
            <person name="Xu W."/>
            <person name="Pan J."/>
            <person name="Luo Z.H."/>
            <person name="Li M."/>
        </authorList>
    </citation>
    <scope>NUCLEOTIDE SEQUENCE [LARGE SCALE GENOMIC DNA]</scope>
    <source>
        <strain evidence="3">HyVt-219</strain>
    </source>
</reference>
<gene>
    <name evidence="3" type="ORF">ENG47_06435</name>
</gene>
<dbReference type="Pfam" id="PF13412">
    <property type="entry name" value="HTH_24"/>
    <property type="match status" value="1"/>
</dbReference>
<dbReference type="InterPro" id="IPR049874">
    <property type="entry name" value="ROK_cs"/>
</dbReference>
<dbReference type="PANTHER" id="PTHR18964">
    <property type="entry name" value="ROK (REPRESSOR, ORF, KINASE) FAMILY"/>
    <property type="match status" value="1"/>
</dbReference>
<dbReference type="InterPro" id="IPR036388">
    <property type="entry name" value="WH-like_DNA-bd_sf"/>
</dbReference>
<dbReference type="SUPFAM" id="SSF46785">
    <property type="entry name" value="Winged helix' DNA-binding domain"/>
    <property type="match status" value="1"/>
</dbReference>
<dbReference type="Proteomes" id="UP000885660">
    <property type="component" value="Unassembled WGS sequence"/>
</dbReference>
<sequence length="402" mass="43343">MANIFQKSLNLDPPFIRIMNVIQRYGPIARTDIAQITGLSTSAVSQLVKQLIQKGFLCEDGFNASRGGRRPVLLKMVPDILHIVGVDIGASKLRVLITDFEAKVIKSIVLPTYPEEGKDKTIRKIMDITRKLVRESEISWDSIKGIGIGISGVVDHQKGVCLFWPNVEGWENVPLKKIMEREFGIPVLVDDSARTMALAEHWCGIAKGVDDFIFVNVGIGIGAAIFFHGQLYRGASGTAGELGHTTVEENGPRCSCGNYGCLESLASGPAIARRAREALEEGVISLIDKLSGGDPSRITPELIVEAAKRGDKLAFNLMEKTGEYLGIAIANALNFFNPELVIIGAGVSRAGDLILDPIKRTVKARALETASSKAKIVISKMGDESGALGAAVLILEKILELS</sequence>
<accession>A0A7V0N1X9</accession>
<dbReference type="SUPFAM" id="SSF53067">
    <property type="entry name" value="Actin-like ATPase domain"/>
    <property type="match status" value="1"/>
</dbReference>
<organism evidence="3">
    <name type="scientific">Aerophobetes bacterium</name>
    <dbReference type="NCBI Taxonomy" id="2030807"/>
    <lineage>
        <taxon>Bacteria</taxon>
        <taxon>Candidatus Aerophobota</taxon>
    </lineage>
</organism>
<comment type="caution">
    <text evidence="3">The sequence shown here is derived from an EMBL/GenBank/DDBJ whole genome shotgun (WGS) entry which is preliminary data.</text>
</comment>
<proteinExistence type="inferred from homology"/>
<dbReference type="AlphaFoldDB" id="A0A7V0N1X9"/>
<dbReference type="InterPro" id="IPR036390">
    <property type="entry name" value="WH_DNA-bd_sf"/>
</dbReference>
<comment type="similarity">
    <text evidence="1">Belongs to the ROK (NagC/XylR) family.</text>
</comment>